<sequence length="143" mass="16446">MERKNNQRSDEDEERKEQSEEERVERKEEAPRKRQKQDDVSTGKETLSKKRKIIDNDGDNVPTRSNKQSRVDDADNVDGPPVGDNDDHPTAQRKSKRGTIPSIHTQPPFTAEKKKHPILYPFAKVDASRVEKLAEGKKSRKCK</sequence>
<dbReference type="PIR" id="B84496">
    <property type="entry name" value="B84496"/>
</dbReference>
<reference evidence="2" key="2">
    <citation type="submission" date="2000-03" db="EMBL/GenBank/DDBJ databases">
        <authorList>
            <person name="Lin X."/>
            <person name="Kaul S."/>
            <person name="Shea T.P."/>
            <person name="Fujii C.Y."/>
            <person name="Shen M."/>
            <person name="VanAken S.E."/>
            <person name="Barnstead M.E."/>
            <person name="Mason T.M."/>
            <person name="Bowman C.L."/>
            <person name="Ronning C.M."/>
            <person name="Benito M.-I."/>
            <person name="Carrera A.J."/>
            <person name="Creasy T.H."/>
            <person name="Buell C.R."/>
            <person name="Town C.D."/>
            <person name="Nierman W.C."/>
            <person name="Fraser C.M."/>
            <person name="Venter J.C."/>
        </authorList>
    </citation>
    <scope>NUCLEOTIDE SEQUENCE</scope>
</reference>
<feature type="region of interest" description="Disordered" evidence="1">
    <location>
        <begin position="1"/>
        <end position="116"/>
    </location>
</feature>
<organism evidence="2">
    <name type="scientific">Arabidopsis thaliana</name>
    <name type="common">Mouse-ear cress</name>
    <dbReference type="NCBI Taxonomy" id="3702"/>
    <lineage>
        <taxon>Eukaryota</taxon>
        <taxon>Viridiplantae</taxon>
        <taxon>Streptophyta</taxon>
        <taxon>Embryophyta</taxon>
        <taxon>Tracheophyta</taxon>
        <taxon>Spermatophyta</taxon>
        <taxon>Magnoliopsida</taxon>
        <taxon>eudicotyledons</taxon>
        <taxon>Gunneridae</taxon>
        <taxon>Pentapetalae</taxon>
        <taxon>rosids</taxon>
        <taxon>malvids</taxon>
        <taxon>Brassicales</taxon>
        <taxon>Brassicaceae</taxon>
        <taxon>Camelineae</taxon>
        <taxon>Arabidopsis</taxon>
    </lineage>
</organism>
<feature type="compositionally biased region" description="Basic and acidic residues" evidence="1">
    <location>
        <begin position="1"/>
        <end position="48"/>
    </location>
</feature>
<dbReference type="EMBL" id="AC006136">
    <property type="protein sequence ID" value="AAD15370.1"/>
    <property type="molecule type" value="Genomic_DNA"/>
</dbReference>
<evidence type="ECO:0000256" key="1">
    <source>
        <dbReference type="SAM" id="MobiDB-lite"/>
    </source>
</evidence>
<reference key="1">
    <citation type="journal article" date="1999" name="Nature">
        <title>Sequence and analysis of chromosome 2 of the plant Arabidopsis thaliana.</title>
        <authorList>
            <person name="Lin X."/>
            <person name="Kaul S."/>
            <person name="Rounsley S."/>
            <person name="Shea T.P."/>
            <person name="Benito M.I."/>
            <person name="Town C.D."/>
            <person name="Fujii C.Y."/>
            <person name="Mason T."/>
            <person name="Bowman C.L."/>
            <person name="Barnstead M."/>
            <person name="Feldblyum T.V."/>
            <person name="Buell C.R."/>
            <person name="Ketchum K.A."/>
            <person name="Lee J."/>
            <person name="Ronning C.M."/>
            <person name="Koo H.L."/>
            <person name="Moffat K.S."/>
            <person name="Cronin L.A."/>
            <person name="Shen M."/>
            <person name="Pai G."/>
            <person name="Van Aken S."/>
            <person name="Umayam L."/>
            <person name="Tallon L.J."/>
            <person name="Gill J.E."/>
            <person name="Adams M.D."/>
            <person name="Carrera A.J."/>
            <person name="Creasy T.H."/>
            <person name="Goodman H.M."/>
            <person name="Somerville C.R."/>
            <person name="Copenhaver G.P."/>
            <person name="Preuss D."/>
            <person name="Nierman W.C."/>
            <person name="White O."/>
            <person name="Eisen J.A."/>
            <person name="Salzberg S.L."/>
            <person name="Fraser C.M."/>
            <person name="Venter J.C."/>
        </authorList>
    </citation>
    <scope>NUCLEOTIDE SEQUENCE [LARGE SCALE GENOMIC DNA]</scope>
    <source>
        <strain>cv. Columbia</strain>
    </source>
</reference>
<evidence type="ECO:0000313" key="2">
    <source>
        <dbReference type="EMBL" id="AAD15370.1"/>
    </source>
</evidence>
<proteinExistence type="predicted"/>
<dbReference type="AlphaFoldDB" id="Q9ZQM8"/>
<gene>
    <name evidence="2" type="ordered locus">At2g11160</name>
</gene>
<reference evidence="2" key="3">
    <citation type="submission" date="2002-02" db="EMBL/GenBank/DDBJ databases">
        <authorList>
            <person name="Town C.D."/>
            <person name="Kaul S."/>
        </authorList>
    </citation>
    <scope>NUCLEOTIDE SEQUENCE</scope>
</reference>
<protein>
    <submittedName>
        <fullName evidence="2">Uncharacterized protein At2g11160</fullName>
    </submittedName>
</protein>
<accession>Q9ZQM8</accession>
<name>Q9ZQM8_ARATH</name>